<evidence type="ECO:0000313" key="3">
    <source>
        <dbReference type="Proteomes" id="UP000033551"/>
    </source>
</evidence>
<dbReference type="InterPro" id="IPR000182">
    <property type="entry name" value="GNAT_dom"/>
</dbReference>
<accession>A0A0F4JPG5</accession>
<reference evidence="2 3" key="1">
    <citation type="submission" date="2015-02" db="EMBL/GenBank/DDBJ databases">
        <authorList>
            <person name="Ju K.-S."/>
            <person name="Doroghazi J.R."/>
            <person name="Metcalf W."/>
        </authorList>
    </citation>
    <scope>NUCLEOTIDE SEQUENCE [LARGE SCALE GENOMIC DNA]</scope>
    <source>
        <strain evidence="2 3">NRRL ISP-5550</strain>
    </source>
</reference>
<proteinExistence type="predicted"/>
<dbReference type="PROSITE" id="PS51186">
    <property type="entry name" value="GNAT"/>
    <property type="match status" value="1"/>
</dbReference>
<dbReference type="RefSeq" id="WP_045947010.1">
    <property type="nucleotide sequence ID" value="NZ_JZWV01000210.1"/>
</dbReference>
<comment type="caution">
    <text evidence="2">The sequence shown here is derived from an EMBL/GenBank/DDBJ whole genome shotgun (WGS) entry which is preliminary data.</text>
</comment>
<dbReference type="OrthoDB" id="7942268at2"/>
<dbReference type="GO" id="GO:0016747">
    <property type="term" value="F:acyltransferase activity, transferring groups other than amino-acyl groups"/>
    <property type="evidence" value="ECO:0007669"/>
    <property type="project" value="InterPro"/>
</dbReference>
<evidence type="ECO:0000259" key="1">
    <source>
        <dbReference type="PROSITE" id="PS51186"/>
    </source>
</evidence>
<protein>
    <recommendedName>
        <fullName evidence="1">N-acetyltransferase domain-containing protein</fullName>
    </recommendedName>
</protein>
<evidence type="ECO:0000313" key="2">
    <source>
        <dbReference type="EMBL" id="KJY35643.1"/>
    </source>
</evidence>
<dbReference type="InterPro" id="IPR016181">
    <property type="entry name" value="Acyl_CoA_acyltransferase"/>
</dbReference>
<dbReference type="Pfam" id="PF00583">
    <property type="entry name" value="Acetyltransf_1"/>
    <property type="match status" value="1"/>
</dbReference>
<organism evidence="2 3">
    <name type="scientific">Streptomyces katrae</name>
    <dbReference type="NCBI Taxonomy" id="68223"/>
    <lineage>
        <taxon>Bacteria</taxon>
        <taxon>Bacillati</taxon>
        <taxon>Actinomycetota</taxon>
        <taxon>Actinomycetes</taxon>
        <taxon>Kitasatosporales</taxon>
        <taxon>Streptomycetaceae</taxon>
        <taxon>Streptomyces</taxon>
    </lineage>
</organism>
<dbReference type="PATRIC" id="fig|68223.7.peg.5388"/>
<dbReference type="Proteomes" id="UP000033551">
    <property type="component" value="Unassembled WGS sequence"/>
</dbReference>
<dbReference type="Gene3D" id="3.40.630.30">
    <property type="match status" value="1"/>
</dbReference>
<dbReference type="SUPFAM" id="SSF55729">
    <property type="entry name" value="Acyl-CoA N-acyltransferases (Nat)"/>
    <property type="match status" value="1"/>
</dbReference>
<keyword evidence="3" id="KW-1185">Reference proteome</keyword>
<feature type="domain" description="N-acetyltransferase" evidence="1">
    <location>
        <begin position="197"/>
        <end position="332"/>
    </location>
</feature>
<dbReference type="EMBL" id="JZWV01000210">
    <property type="protein sequence ID" value="KJY35643.1"/>
    <property type="molecule type" value="Genomic_DNA"/>
</dbReference>
<sequence>MRFRAAIADPATAGPAATAGPTALDRALAFPAGGPVAGPSADRIREEFAEHRFRPEWTWFAEDGDGRPLARALWWGRADSERPVTLDCLQVAPGVADPAALAAALLGAGHAAFGRRPGHHLSLPRGWRDDPALAGAVAWRREAAARAGLTREIERLRYEWTLPRLPLGGPPAAGTAAPTGRLVFREGTDEEFLDVFARISRGSLDLATRYELESLTEEELAREDFEFYRDCPGERSWWRLAHLPDGTLAGVAVPSATPYHRNVGYLGVVPEQRGRGLIDEVLAEITRFHASEGAGRVTATTDTVNLPMAAAFDRAGYEVTGIRLVLEAPPAG</sequence>
<gene>
    <name evidence="2" type="ORF">VR44_09700</name>
</gene>
<name>A0A0F4JPG5_9ACTN</name>
<dbReference type="AlphaFoldDB" id="A0A0F4JPG5"/>